<accession>A0A183I7T2</accession>
<sequence>MNDLQHTMFSITTLFLGIIVHKSLVAFSIGMNLIKTHPSKIYFVISLVIFVALMSPIGGLIGIALEGAKFDQQSQNLVTAIASSLANGTFIYITFFEILFVEQGHGKRKMEQWLSTIVGFCFIAILMLFEH</sequence>
<evidence type="ECO:0000313" key="7">
    <source>
        <dbReference type="Proteomes" id="UP000267606"/>
    </source>
</evidence>
<evidence type="ECO:0000313" key="6">
    <source>
        <dbReference type="EMBL" id="VDP23915.1"/>
    </source>
</evidence>
<evidence type="ECO:0000256" key="1">
    <source>
        <dbReference type="ARBA" id="ARBA00004141"/>
    </source>
</evidence>
<feature type="transmembrane region" description="Helical" evidence="5">
    <location>
        <begin position="41"/>
        <end position="65"/>
    </location>
</feature>
<keyword evidence="3 5" id="KW-1133">Transmembrane helix</keyword>
<dbReference type="STRING" id="387005.A0A183I7T2"/>
<feature type="transmembrane region" description="Helical" evidence="5">
    <location>
        <begin position="6"/>
        <end position="29"/>
    </location>
</feature>
<dbReference type="GO" id="GO:0005886">
    <property type="term" value="C:plasma membrane"/>
    <property type="evidence" value="ECO:0007669"/>
    <property type="project" value="TreeGrafter"/>
</dbReference>
<evidence type="ECO:0000256" key="5">
    <source>
        <dbReference type="SAM" id="Phobius"/>
    </source>
</evidence>
<proteinExistence type="predicted"/>
<dbReference type="Proteomes" id="UP000267606">
    <property type="component" value="Unassembled WGS sequence"/>
</dbReference>
<name>A0A183I7T2_9BILA</name>
<dbReference type="GO" id="GO:0005385">
    <property type="term" value="F:zinc ion transmembrane transporter activity"/>
    <property type="evidence" value="ECO:0007669"/>
    <property type="project" value="TreeGrafter"/>
</dbReference>
<feature type="transmembrane region" description="Helical" evidence="5">
    <location>
        <begin position="113"/>
        <end position="129"/>
    </location>
</feature>
<evidence type="ECO:0000256" key="3">
    <source>
        <dbReference type="ARBA" id="ARBA00022989"/>
    </source>
</evidence>
<evidence type="ECO:0000256" key="4">
    <source>
        <dbReference type="ARBA" id="ARBA00023136"/>
    </source>
</evidence>
<keyword evidence="7" id="KW-1185">Reference proteome</keyword>
<keyword evidence="2 5" id="KW-0812">Transmembrane</keyword>
<reference evidence="8" key="1">
    <citation type="submission" date="2016-06" db="UniProtKB">
        <authorList>
            <consortium name="WormBaseParasite"/>
        </authorList>
    </citation>
    <scope>IDENTIFICATION</scope>
</reference>
<feature type="transmembrane region" description="Helical" evidence="5">
    <location>
        <begin position="77"/>
        <end position="101"/>
    </location>
</feature>
<dbReference type="Pfam" id="PF02535">
    <property type="entry name" value="Zip"/>
    <property type="match status" value="1"/>
</dbReference>
<dbReference type="AlphaFoldDB" id="A0A183I7T2"/>
<evidence type="ECO:0000256" key="2">
    <source>
        <dbReference type="ARBA" id="ARBA00022692"/>
    </source>
</evidence>
<gene>
    <name evidence="6" type="ORF">OFLC_LOCUS15795</name>
</gene>
<dbReference type="PANTHER" id="PTHR11040">
    <property type="entry name" value="ZINC/IRON TRANSPORTER"/>
    <property type="match status" value="1"/>
</dbReference>
<dbReference type="EMBL" id="UZAJ01042902">
    <property type="protein sequence ID" value="VDP23915.1"/>
    <property type="molecule type" value="Genomic_DNA"/>
</dbReference>
<organism evidence="8">
    <name type="scientific">Onchocerca flexuosa</name>
    <dbReference type="NCBI Taxonomy" id="387005"/>
    <lineage>
        <taxon>Eukaryota</taxon>
        <taxon>Metazoa</taxon>
        <taxon>Ecdysozoa</taxon>
        <taxon>Nematoda</taxon>
        <taxon>Chromadorea</taxon>
        <taxon>Rhabditida</taxon>
        <taxon>Spirurina</taxon>
        <taxon>Spiruromorpha</taxon>
        <taxon>Filarioidea</taxon>
        <taxon>Onchocercidae</taxon>
        <taxon>Onchocerca</taxon>
    </lineage>
</organism>
<comment type="subcellular location">
    <subcellularLocation>
        <location evidence="1">Membrane</location>
        <topology evidence="1">Multi-pass membrane protein</topology>
    </subcellularLocation>
</comment>
<keyword evidence="4 5" id="KW-0472">Membrane</keyword>
<dbReference type="WBParaSite" id="OFLC_0001580701-mRNA-1">
    <property type="protein sequence ID" value="OFLC_0001580701-mRNA-1"/>
    <property type="gene ID" value="OFLC_0001580701"/>
</dbReference>
<protein>
    <submittedName>
        <fullName evidence="8">Zinc/iron permease</fullName>
    </submittedName>
</protein>
<dbReference type="InterPro" id="IPR003689">
    <property type="entry name" value="ZIP"/>
</dbReference>
<dbReference type="PANTHER" id="PTHR11040:SF76">
    <property type="entry name" value="ZINC TRANSPORTER ZIP3"/>
    <property type="match status" value="1"/>
</dbReference>
<evidence type="ECO:0000313" key="8">
    <source>
        <dbReference type="WBParaSite" id="OFLC_0001580701-mRNA-1"/>
    </source>
</evidence>
<reference evidence="6 7" key="2">
    <citation type="submission" date="2018-11" db="EMBL/GenBank/DDBJ databases">
        <authorList>
            <consortium name="Pathogen Informatics"/>
        </authorList>
    </citation>
    <scope>NUCLEOTIDE SEQUENCE [LARGE SCALE GENOMIC DNA]</scope>
</reference>